<dbReference type="EMBL" id="HBGJ01003968">
    <property type="protein sequence ID" value="CAD9244051.1"/>
    <property type="molecule type" value="Transcribed_RNA"/>
</dbReference>
<gene>
    <name evidence="1" type="ORF">PPAR1163_LOCUS2398</name>
</gene>
<evidence type="ECO:0000313" key="1">
    <source>
        <dbReference type="EMBL" id="CAD9244051.1"/>
    </source>
</evidence>
<sequence length="102" mass="10765">MLRRVALSGARAARARSLSTVPQAAFVPAEKVMERTKDLMFEHYMAVTDTFSAETSLGGLDALHKVDLIAALEKEFAVDLAGASFATVGDIVDAIAANPSAK</sequence>
<dbReference type="Gene3D" id="1.10.1200.10">
    <property type="entry name" value="ACP-like"/>
    <property type="match status" value="1"/>
</dbReference>
<organism evidence="1">
    <name type="scientific">Phaeomonas parva</name>
    <dbReference type="NCBI Taxonomy" id="124430"/>
    <lineage>
        <taxon>Eukaryota</taxon>
        <taxon>Sar</taxon>
        <taxon>Stramenopiles</taxon>
        <taxon>Ochrophyta</taxon>
        <taxon>Pinguiophyceae</taxon>
        <taxon>Pinguiochrysidales</taxon>
        <taxon>Pinguiochrysidaceae</taxon>
        <taxon>Phaeomonas</taxon>
    </lineage>
</organism>
<dbReference type="InterPro" id="IPR036736">
    <property type="entry name" value="ACP-like_sf"/>
</dbReference>
<protein>
    <recommendedName>
        <fullName evidence="2">Carrier domain-containing protein</fullName>
    </recommendedName>
</protein>
<reference evidence="1" key="1">
    <citation type="submission" date="2021-01" db="EMBL/GenBank/DDBJ databases">
        <authorList>
            <person name="Corre E."/>
            <person name="Pelletier E."/>
            <person name="Niang G."/>
            <person name="Scheremetjew M."/>
            <person name="Finn R."/>
            <person name="Kale V."/>
            <person name="Holt S."/>
            <person name="Cochrane G."/>
            <person name="Meng A."/>
            <person name="Brown T."/>
            <person name="Cohen L."/>
        </authorList>
    </citation>
    <scope>NUCLEOTIDE SEQUENCE</scope>
    <source>
        <strain evidence="1">CCMP2877</strain>
    </source>
</reference>
<dbReference type="AlphaFoldDB" id="A0A7S1XLC4"/>
<proteinExistence type="predicted"/>
<accession>A0A7S1XLC4</accession>
<evidence type="ECO:0008006" key="2">
    <source>
        <dbReference type="Google" id="ProtNLM"/>
    </source>
</evidence>
<name>A0A7S1XLC4_9STRA</name>
<dbReference type="SUPFAM" id="SSF47336">
    <property type="entry name" value="ACP-like"/>
    <property type="match status" value="1"/>
</dbReference>